<dbReference type="GO" id="GO:0003677">
    <property type="term" value="F:DNA binding"/>
    <property type="evidence" value="ECO:0007669"/>
    <property type="project" value="UniProtKB-KW"/>
</dbReference>
<proteinExistence type="predicted"/>
<dbReference type="PANTHER" id="PTHR43132:SF6">
    <property type="entry name" value="HTH-TYPE TRANSCRIPTIONAL REPRESSOR CZRA"/>
    <property type="match status" value="1"/>
</dbReference>
<sequence length="117" mass="12930">PVDRPLIDLKHAAALSRLLKIFANDTRLRLLHALERGREVCVTDLAAAVEMAPQAVSNQLQRLADRGIVSARRDGTRLYYRIADPCVVGILDLGFCLLEETGEPLRRRGTSVAGRRA</sequence>
<dbReference type="SMART" id="SM00418">
    <property type="entry name" value="HTH_ARSR"/>
    <property type="match status" value="1"/>
</dbReference>
<dbReference type="NCBIfam" id="NF033788">
    <property type="entry name" value="HTH_metalloreg"/>
    <property type="match status" value="1"/>
</dbReference>
<dbReference type="Gene3D" id="1.10.10.10">
    <property type="entry name" value="Winged helix-like DNA-binding domain superfamily/Winged helix DNA-binding domain"/>
    <property type="match status" value="1"/>
</dbReference>
<dbReference type="InterPro" id="IPR036388">
    <property type="entry name" value="WH-like_DNA-bd_sf"/>
</dbReference>
<evidence type="ECO:0000256" key="3">
    <source>
        <dbReference type="ARBA" id="ARBA00023163"/>
    </source>
</evidence>
<dbReference type="InterPro" id="IPR001845">
    <property type="entry name" value="HTH_ArsR_DNA-bd_dom"/>
</dbReference>
<dbReference type="InterPro" id="IPR036390">
    <property type="entry name" value="WH_DNA-bd_sf"/>
</dbReference>
<dbReference type="EMBL" id="AUZX01005362">
    <property type="protein sequence ID" value="EQD68198.1"/>
    <property type="molecule type" value="Genomic_DNA"/>
</dbReference>
<reference evidence="5" key="1">
    <citation type="submission" date="2013-08" db="EMBL/GenBank/DDBJ databases">
        <authorList>
            <person name="Mendez C."/>
            <person name="Richter M."/>
            <person name="Ferrer M."/>
            <person name="Sanchez J."/>
        </authorList>
    </citation>
    <scope>NUCLEOTIDE SEQUENCE</scope>
</reference>
<dbReference type="PANTHER" id="PTHR43132">
    <property type="entry name" value="ARSENICAL RESISTANCE OPERON REPRESSOR ARSR-RELATED"/>
    <property type="match status" value="1"/>
</dbReference>
<gene>
    <name evidence="5" type="ORF">B1A_07444</name>
</gene>
<accession>T1BHU1</accession>
<dbReference type="InterPro" id="IPR051011">
    <property type="entry name" value="Metal_resp_trans_reg"/>
</dbReference>
<evidence type="ECO:0000256" key="2">
    <source>
        <dbReference type="ARBA" id="ARBA00023125"/>
    </source>
</evidence>
<keyword evidence="3" id="KW-0804">Transcription</keyword>
<dbReference type="PRINTS" id="PR00778">
    <property type="entry name" value="HTHARSR"/>
</dbReference>
<reference evidence="5" key="2">
    <citation type="journal article" date="2014" name="ISME J.">
        <title>Microbial stratification in low pH oxic and suboxic macroscopic growths along an acid mine drainage.</title>
        <authorList>
            <person name="Mendez-Garcia C."/>
            <person name="Mesa V."/>
            <person name="Sprenger R.R."/>
            <person name="Richter M."/>
            <person name="Diez M.S."/>
            <person name="Solano J."/>
            <person name="Bargiela R."/>
            <person name="Golyshina O.V."/>
            <person name="Manteca A."/>
            <person name="Ramos J.L."/>
            <person name="Gallego J.R."/>
            <person name="Llorente I."/>
            <person name="Martins Dos Santos V.A."/>
            <person name="Jensen O.N."/>
            <person name="Pelaez A.I."/>
            <person name="Sanchez J."/>
            <person name="Ferrer M."/>
        </authorList>
    </citation>
    <scope>NUCLEOTIDE SEQUENCE</scope>
</reference>
<dbReference type="PROSITE" id="PS50987">
    <property type="entry name" value="HTH_ARSR_2"/>
    <property type="match status" value="1"/>
</dbReference>
<keyword evidence="1" id="KW-0805">Transcription regulation</keyword>
<dbReference type="AlphaFoldDB" id="T1BHU1"/>
<dbReference type="Pfam" id="PF01022">
    <property type="entry name" value="HTH_5"/>
    <property type="match status" value="1"/>
</dbReference>
<protein>
    <submittedName>
        <fullName evidence="5">Bacterial regulatory protein, ArsR domain protein</fullName>
    </submittedName>
</protein>
<feature type="non-terminal residue" evidence="5">
    <location>
        <position position="1"/>
    </location>
</feature>
<dbReference type="SUPFAM" id="SSF46785">
    <property type="entry name" value="Winged helix' DNA-binding domain"/>
    <property type="match status" value="1"/>
</dbReference>
<feature type="domain" description="HTH arsR-type" evidence="4">
    <location>
        <begin position="7"/>
        <end position="102"/>
    </location>
</feature>
<organism evidence="5">
    <name type="scientific">mine drainage metagenome</name>
    <dbReference type="NCBI Taxonomy" id="410659"/>
    <lineage>
        <taxon>unclassified sequences</taxon>
        <taxon>metagenomes</taxon>
        <taxon>ecological metagenomes</taxon>
    </lineage>
</organism>
<evidence type="ECO:0000313" key="5">
    <source>
        <dbReference type="EMBL" id="EQD68198.1"/>
    </source>
</evidence>
<dbReference type="CDD" id="cd00090">
    <property type="entry name" value="HTH_ARSR"/>
    <property type="match status" value="1"/>
</dbReference>
<evidence type="ECO:0000256" key="1">
    <source>
        <dbReference type="ARBA" id="ARBA00023015"/>
    </source>
</evidence>
<name>T1BHU1_9ZZZZ</name>
<comment type="caution">
    <text evidence="5">The sequence shown here is derived from an EMBL/GenBank/DDBJ whole genome shotgun (WGS) entry which is preliminary data.</text>
</comment>
<evidence type="ECO:0000259" key="4">
    <source>
        <dbReference type="PROSITE" id="PS50987"/>
    </source>
</evidence>
<dbReference type="InterPro" id="IPR011991">
    <property type="entry name" value="ArsR-like_HTH"/>
</dbReference>
<keyword evidence="2" id="KW-0238">DNA-binding</keyword>
<dbReference type="GO" id="GO:0003700">
    <property type="term" value="F:DNA-binding transcription factor activity"/>
    <property type="evidence" value="ECO:0007669"/>
    <property type="project" value="InterPro"/>
</dbReference>